<feature type="transmembrane region" description="Helical" evidence="1">
    <location>
        <begin position="150"/>
        <end position="172"/>
    </location>
</feature>
<dbReference type="Proteomes" id="UP000319976">
    <property type="component" value="Chromosome"/>
</dbReference>
<dbReference type="OrthoDB" id="140980at2"/>
<feature type="transmembrane region" description="Helical" evidence="1">
    <location>
        <begin position="339"/>
        <end position="359"/>
    </location>
</feature>
<gene>
    <name evidence="2" type="ORF">V22_20770</name>
</gene>
<feature type="transmembrane region" description="Helical" evidence="1">
    <location>
        <begin position="107"/>
        <end position="130"/>
    </location>
</feature>
<dbReference type="PANTHER" id="PTHR43044:SF1">
    <property type="entry name" value="QUINOL:CYTOCHROME C OXIDOREDUCTASE QUINONE-BINDING SUBUNIT 2"/>
    <property type="match status" value="1"/>
</dbReference>
<feature type="transmembrane region" description="Helical" evidence="1">
    <location>
        <begin position="27"/>
        <end position="49"/>
    </location>
</feature>
<organism evidence="2 3">
    <name type="scientific">Calycomorphotria hydatis</name>
    <dbReference type="NCBI Taxonomy" id="2528027"/>
    <lineage>
        <taxon>Bacteria</taxon>
        <taxon>Pseudomonadati</taxon>
        <taxon>Planctomycetota</taxon>
        <taxon>Planctomycetia</taxon>
        <taxon>Planctomycetales</taxon>
        <taxon>Planctomycetaceae</taxon>
        <taxon>Calycomorphotria</taxon>
    </lineage>
</organism>
<feature type="transmembrane region" description="Helical" evidence="1">
    <location>
        <begin position="269"/>
        <end position="290"/>
    </location>
</feature>
<proteinExistence type="predicted"/>
<protein>
    <recommendedName>
        <fullName evidence="4">Quinol:cytochrome C oxidoreductase</fullName>
    </recommendedName>
</protein>
<sequence length="418" mass="47123">MAHHAKEISTEELSRSLSELGPKPATFALYAGAAGLIVAFVLAVLRSVATSHNGFHALMFGYLHNFCFFVSLSVGAILFVMIQHVVRAGWGVTVRRLAEILANNFPFMAILFLPILVTAALSNGTLYAWTSSEFVSEHPLVEHKSGYLNVPFFAVRAIFYFGIWSFLSRMLFNLSRSQDSTGDVAASKTMEKHSAWGLFAVFLTASFAAIDWMMSLAPEWFSTMFGVYFIVGSIVGFFATMALSVVLLNKKGLLTEAVTVEHRHDIGKFMHGFVIFWAYIAFSQYLLIWYSDIPEETIWYKIRQENGWEWWALFLLVGHFVIPFFGLMNKACKRDPKQLMFWAVWLLVMHWVDLHYLIMPEAVHHGELGPLAFMDINLACFVGVGGLALWGLLRTATDVPLVPVKDPRLQESLAFHNI</sequence>
<dbReference type="PANTHER" id="PTHR43044">
    <property type="match status" value="1"/>
</dbReference>
<reference evidence="2 3" key="1">
    <citation type="submission" date="2019-02" db="EMBL/GenBank/DDBJ databases">
        <title>Deep-cultivation of Planctomycetes and their phenomic and genomic characterization uncovers novel biology.</title>
        <authorList>
            <person name="Wiegand S."/>
            <person name="Jogler M."/>
            <person name="Boedeker C."/>
            <person name="Pinto D."/>
            <person name="Vollmers J."/>
            <person name="Rivas-Marin E."/>
            <person name="Kohn T."/>
            <person name="Peeters S.H."/>
            <person name="Heuer A."/>
            <person name="Rast P."/>
            <person name="Oberbeckmann S."/>
            <person name="Bunk B."/>
            <person name="Jeske O."/>
            <person name="Meyerdierks A."/>
            <person name="Storesund J.E."/>
            <person name="Kallscheuer N."/>
            <person name="Luecker S."/>
            <person name="Lage O.M."/>
            <person name="Pohl T."/>
            <person name="Merkel B.J."/>
            <person name="Hornburger P."/>
            <person name="Mueller R.-W."/>
            <person name="Bruemmer F."/>
            <person name="Labrenz M."/>
            <person name="Spormann A.M."/>
            <person name="Op den Camp H."/>
            <person name="Overmann J."/>
            <person name="Amann R."/>
            <person name="Jetten M.S.M."/>
            <person name="Mascher T."/>
            <person name="Medema M.H."/>
            <person name="Devos D.P."/>
            <person name="Kaster A.-K."/>
            <person name="Ovreas L."/>
            <person name="Rohde M."/>
            <person name="Galperin M.Y."/>
            <person name="Jogler C."/>
        </authorList>
    </citation>
    <scope>NUCLEOTIDE SEQUENCE [LARGE SCALE GENOMIC DNA]</scope>
    <source>
        <strain evidence="2 3">V22</strain>
    </source>
</reference>
<name>A0A517T8X5_9PLAN</name>
<accession>A0A517T8X5</accession>
<feature type="transmembrane region" description="Helical" evidence="1">
    <location>
        <begin position="310"/>
        <end position="327"/>
    </location>
</feature>
<dbReference type="EMBL" id="CP036316">
    <property type="protein sequence ID" value="QDT64834.1"/>
    <property type="molecule type" value="Genomic_DNA"/>
</dbReference>
<keyword evidence="3" id="KW-1185">Reference proteome</keyword>
<evidence type="ECO:0000313" key="3">
    <source>
        <dbReference type="Proteomes" id="UP000319976"/>
    </source>
</evidence>
<keyword evidence="1" id="KW-0812">Transmembrane</keyword>
<evidence type="ECO:0000313" key="2">
    <source>
        <dbReference type="EMBL" id="QDT64834.1"/>
    </source>
</evidence>
<dbReference type="AlphaFoldDB" id="A0A517T8X5"/>
<evidence type="ECO:0008006" key="4">
    <source>
        <dbReference type="Google" id="ProtNLM"/>
    </source>
</evidence>
<keyword evidence="1" id="KW-1133">Transmembrane helix</keyword>
<feature type="transmembrane region" description="Helical" evidence="1">
    <location>
        <begin position="193"/>
        <end position="213"/>
    </location>
</feature>
<dbReference type="KEGG" id="chya:V22_20770"/>
<feature type="transmembrane region" description="Helical" evidence="1">
    <location>
        <begin position="225"/>
        <end position="248"/>
    </location>
</feature>
<dbReference type="RefSeq" id="WP_145262325.1">
    <property type="nucleotide sequence ID" value="NZ_CP036316.1"/>
</dbReference>
<feature type="transmembrane region" description="Helical" evidence="1">
    <location>
        <begin position="61"/>
        <end position="86"/>
    </location>
</feature>
<feature type="transmembrane region" description="Helical" evidence="1">
    <location>
        <begin position="371"/>
        <end position="393"/>
    </location>
</feature>
<evidence type="ECO:0000256" key="1">
    <source>
        <dbReference type="SAM" id="Phobius"/>
    </source>
</evidence>
<keyword evidence="1" id="KW-0472">Membrane</keyword>